<reference evidence="3" key="2">
    <citation type="submission" date="2025-08" db="UniProtKB">
        <authorList>
            <consortium name="RefSeq"/>
        </authorList>
    </citation>
    <scope>IDENTIFICATION</scope>
    <source>
        <tissue evidence="3">Young leaves</tissue>
    </source>
</reference>
<dbReference type="Proteomes" id="UP000228380">
    <property type="component" value="Chromosome 18"/>
</dbReference>
<dbReference type="GeneID" id="103698861"/>
<name>A0A8B7BK69_PHODC</name>
<accession>A0A8B7BK69</accession>
<dbReference type="AlphaFoldDB" id="A0A8B7BK69"/>
<evidence type="ECO:0000313" key="3">
    <source>
        <dbReference type="RefSeq" id="XP_008779132.1"/>
    </source>
</evidence>
<organism evidence="2 3">
    <name type="scientific">Phoenix dactylifera</name>
    <name type="common">Date palm</name>
    <dbReference type="NCBI Taxonomy" id="42345"/>
    <lineage>
        <taxon>Eukaryota</taxon>
        <taxon>Viridiplantae</taxon>
        <taxon>Streptophyta</taxon>
        <taxon>Embryophyta</taxon>
        <taxon>Tracheophyta</taxon>
        <taxon>Spermatophyta</taxon>
        <taxon>Magnoliopsida</taxon>
        <taxon>Liliopsida</taxon>
        <taxon>Arecaceae</taxon>
        <taxon>Coryphoideae</taxon>
        <taxon>Phoeniceae</taxon>
        <taxon>Phoenix</taxon>
    </lineage>
</organism>
<evidence type="ECO:0000256" key="1">
    <source>
        <dbReference type="SAM" id="MobiDB-lite"/>
    </source>
</evidence>
<reference evidence="2" key="1">
    <citation type="journal article" date="2019" name="Nat. Commun.">
        <title>Genome-wide association mapping of date palm fruit traits.</title>
        <authorList>
            <person name="Hazzouri K.M."/>
            <person name="Gros-Balthazard M."/>
            <person name="Flowers J.M."/>
            <person name="Copetti D."/>
            <person name="Lemansour A."/>
            <person name="Lebrun M."/>
            <person name="Masmoudi K."/>
            <person name="Ferrand S."/>
            <person name="Dhar M.I."/>
            <person name="Fresquez Z.A."/>
            <person name="Rosas U."/>
            <person name="Zhang J."/>
            <person name="Talag J."/>
            <person name="Lee S."/>
            <person name="Kudrna D."/>
            <person name="Powell R.F."/>
            <person name="Leitch I.J."/>
            <person name="Krueger R.R."/>
            <person name="Wing R.A."/>
            <person name="Amiri K.M.A."/>
            <person name="Purugganan M.D."/>
        </authorList>
    </citation>
    <scope>NUCLEOTIDE SEQUENCE [LARGE SCALE GENOMIC DNA]</scope>
    <source>
        <strain evidence="2">cv. Khalas</strain>
    </source>
</reference>
<dbReference type="OrthoDB" id="678007at2759"/>
<dbReference type="KEGG" id="pda:103698861"/>
<dbReference type="RefSeq" id="XP_008779132.1">
    <property type="nucleotide sequence ID" value="XM_008780910.3"/>
</dbReference>
<protein>
    <submittedName>
        <fullName evidence="3">Uncharacterized protein LOC103698861</fullName>
    </submittedName>
</protein>
<keyword evidence="2" id="KW-1185">Reference proteome</keyword>
<proteinExistence type="predicted"/>
<feature type="region of interest" description="Disordered" evidence="1">
    <location>
        <begin position="47"/>
        <end position="81"/>
    </location>
</feature>
<evidence type="ECO:0000313" key="2">
    <source>
        <dbReference type="Proteomes" id="UP000228380"/>
    </source>
</evidence>
<gene>
    <name evidence="3" type="primary">LOC103698861</name>
</gene>
<sequence length="81" mass="8717">MKEGSGGESSWTSKMKKGGISFVTSLQEGWRYMKATLIGQVKKLTAKNEKEASEADLQAAKMQVEAADEAENQKKAAGHVA</sequence>